<feature type="region of interest" description="Disordered" evidence="1">
    <location>
        <begin position="624"/>
        <end position="646"/>
    </location>
</feature>
<dbReference type="AlphaFoldDB" id="A0A2P6VP76"/>
<dbReference type="OrthoDB" id="513169at2759"/>
<dbReference type="Proteomes" id="UP000239649">
    <property type="component" value="Unassembled WGS sequence"/>
</dbReference>
<protein>
    <submittedName>
        <fullName evidence="2">Arginine repressor</fullName>
    </submittedName>
</protein>
<organism evidence="2 3">
    <name type="scientific">Micractinium conductrix</name>
    <dbReference type="NCBI Taxonomy" id="554055"/>
    <lineage>
        <taxon>Eukaryota</taxon>
        <taxon>Viridiplantae</taxon>
        <taxon>Chlorophyta</taxon>
        <taxon>core chlorophytes</taxon>
        <taxon>Trebouxiophyceae</taxon>
        <taxon>Chlorellales</taxon>
        <taxon>Chlorellaceae</taxon>
        <taxon>Chlorella clade</taxon>
        <taxon>Micractinium</taxon>
    </lineage>
</organism>
<evidence type="ECO:0000313" key="3">
    <source>
        <dbReference type="Proteomes" id="UP000239649"/>
    </source>
</evidence>
<gene>
    <name evidence="2" type="ORF">C2E20_1598</name>
</gene>
<evidence type="ECO:0000256" key="1">
    <source>
        <dbReference type="SAM" id="MobiDB-lite"/>
    </source>
</evidence>
<reference evidence="2 3" key="1">
    <citation type="journal article" date="2018" name="Plant J.">
        <title>Genome sequences of Chlorella sorokiniana UTEX 1602 and Micractinium conductrix SAG 241.80: implications to maltose excretion by a green alga.</title>
        <authorList>
            <person name="Arriola M.B."/>
            <person name="Velmurugan N."/>
            <person name="Zhang Y."/>
            <person name="Plunkett M.H."/>
            <person name="Hondzo H."/>
            <person name="Barney B.M."/>
        </authorList>
    </citation>
    <scope>NUCLEOTIDE SEQUENCE [LARGE SCALE GENOMIC DNA]</scope>
    <source>
        <strain evidence="2 3">SAG 241.80</strain>
    </source>
</reference>
<evidence type="ECO:0000313" key="2">
    <source>
        <dbReference type="EMBL" id="PSC75904.1"/>
    </source>
</evidence>
<sequence length="723" mass="74260">MFWRRTALRLAFERRLSVRVERVREAVKPLPEQGPLLHYLEVDPAAAARVAPSATLLPLGAYFASLRPHGVVSWERLLVSVADRHGLTAALPLALFLPNAWRKEAGAGGLLASFPSLAVGTAVRRRDAAAAATRGGGSGGDGADGGSAADRAAAHLQAERGPLDLLRAGGVAAAAGGARPLAQAAAAAAGAAPVLLGGDALLGLLGLSAAEAADPRPAPVPEPKLLSPDLLPDLYLGNGGLLLSRSPAGAATCRLMAEVDNRLAANALPGLSQAAIGLLPNGALDGSQPAFSVCLTEGGPELDSIEALVAALADAGHRVRLRLTSNLTSFGVGMSVPLAYPLRCSGMWAGNDVLGKPRDVATLMSHASLLLSVEGPQLDFSLEWCLGVAGFTGWLPYVPVTRAWAVGEAVQCRHAISSGGSAATRVLEAPHPAALRLLRLTTAATCVLNAVGQRDRLLFGGYGYLGVCLDSAAALQQATTGRCTLFPLLLGGEAKASLMDAYRQASSKGRQQQEQQWEYASEAAALQAALGTLPCDTQQEPRTAADAARRALACLPEDSPFAALAECRRGLRAALAAAGELMSGPVHARDLVGDDTSTARFPGVDLRATAGPGEYVVDLKAQPAPGATQTEHAEARREGVERPGGGTYSLAAHVDHKAVKGVLPSAAGAGGFGALSHDHPREGGAYRLAEHVDHRPAKAVMPAVAGMGAMGARQLEERGKGPE</sequence>
<dbReference type="EMBL" id="LHPF02000002">
    <property type="protein sequence ID" value="PSC75904.1"/>
    <property type="molecule type" value="Genomic_DNA"/>
</dbReference>
<comment type="caution">
    <text evidence="2">The sequence shown here is derived from an EMBL/GenBank/DDBJ whole genome shotgun (WGS) entry which is preliminary data.</text>
</comment>
<proteinExistence type="predicted"/>
<name>A0A2P6VP76_9CHLO</name>
<feature type="compositionally biased region" description="Basic and acidic residues" evidence="1">
    <location>
        <begin position="631"/>
        <end position="641"/>
    </location>
</feature>
<accession>A0A2P6VP76</accession>
<keyword evidence="3" id="KW-1185">Reference proteome</keyword>